<name>A0A482XES6_LAOST</name>
<keyword evidence="1" id="KW-0393">Immunoglobulin domain</keyword>
<evidence type="ECO:0000256" key="1">
    <source>
        <dbReference type="ARBA" id="ARBA00023319"/>
    </source>
</evidence>
<dbReference type="InterPro" id="IPR036116">
    <property type="entry name" value="FN3_sf"/>
</dbReference>
<dbReference type="PANTHER" id="PTHR14340:SF9">
    <property type="entry name" value="FIBRONECTIN TYPE-III DOMAIN-CONTAINING PROTEIN"/>
    <property type="match status" value="1"/>
</dbReference>
<dbReference type="FunFam" id="2.60.40.10:FF:000056">
    <property type="entry name" value="twitchin isoform X4"/>
    <property type="match status" value="1"/>
</dbReference>
<dbReference type="Pfam" id="PF00041">
    <property type="entry name" value="fn3"/>
    <property type="match status" value="1"/>
</dbReference>
<dbReference type="InterPro" id="IPR013783">
    <property type="entry name" value="Ig-like_fold"/>
</dbReference>
<dbReference type="CDD" id="cd00063">
    <property type="entry name" value="FN3"/>
    <property type="match status" value="1"/>
</dbReference>
<dbReference type="OrthoDB" id="6592135at2759"/>
<dbReference type="Proteomes" id="UP000291343">
    <property type="component" value="Unassembled WGS sequence"/>
</dbReference>
<dbReference type="GO" id="GO:0030017">
    <property type="term" value="C:sarcomere"/>
    <property type="evidence" value="ECO:0007669"/>
    <property type="project" value="UniProtKB-ARBA"/>
</dbReference>
<proteinExistence type="predicted"/>
<dbReference type="PRINTS" id="PR00014">
    <property type="entry name" value="FNTYPEIII"/>
</dbReference>
<evidence type="ECO:0000259" key="2">
    <source>
        <dbReference type="PROSITE" id="PS50853"/>
    </source>
</evidence>
<dbReference type="AlphaFoldDB" id="A0A482XES6"/>
<dbReference type="EMBL" id="QKKF02011811">
    <property type="protein sequence ID" value="RZF43979.1"/>
    <property type="molecule type" value="Genomic_DNA"/>
</dbReference>
<dbReference type="InParanoid" id="A0A482XES6"/>
<dbReference type="Gene3D" id="2.60.40.10">
    <property type="entry name" value="Immunoglobulins"/>
    <property type="match status" value="1"/>
</dbReference>
<sequence length="100" mass="11331">MHKDSVTIEWNKPKDCGGLELIGYFVEKCDVSKMVWTKVGDVEKDSTHLTIRRLQEDSQYMFRVFAQNSVGISEALESETVTIKSTIEPPNPFPVLPQSV</sequence>
<dbReference type="SMR" id="A0A482XES6"/>
<gene>
    <name evidence="3" type="ORF">LSTR_LSTR016039</name>
</gene>
<evidence type="ECO:0000313" key="4">
    <source>
        <dbReference type="Proteomes" id="UP000291343"/>
    </source>
</evidence>
<dbReference type="PANTHER" id="PTHR14340">
    <property type="entry name" value="MICROFIBRIL-ASSOCIATED GLYCOPROTEIN 3"/>
    <property type="match status" value="1"/>
</dbReference>
<organism evidence="3 4">
    <name type="scientific">Laodelphax striatellus</name>
    <name type="common">Small brown planthopper</name>
    <name type="synonym">Delphax striatella</name>
    <dbReference type="NCBI Taxonomy" id="195883"/>
    <lineage>
        <taxon>Eukaryota</taxon>
        <taxon>Metazoa</taxon>
        <taxon>Ecdysozoa</taxon>
        <taxon>Arthropoda</taxon>
        <taxon>Hexapoda</taxon>
        <taxon>Insecta</taxon>
        <taxon>Pterygota</taxon>
        <taxon>Neoptera</taxon>
        <taxon>Paraneoptera</taxon>
        <taxon>Hemiptera</taxon>
        <taxon>Auchenorrhyncha</taxon>
        <taxon>Fulgoroidea</taxon>
        <taxon>Delphacidae</taxon>
        <taxon>Criomorphinae</taxon>
        <taxon>Laodelphax</taxon>
    </lineage>
</organism>
<protein>
    <recommendedName>
        <fullName evidence="2">Fibronectin type-III domain-containing protein</fullName>
    </recommendedName>
</protein>
<dbReference type="InterPro" id="IPR003961">
    <property type="entry name" value="FN3_dom"/>
</dbReference>
<reference evidence="3 4" key="1">
    <citation type="journal article" date="2017" name="Gigascience">
        <title>Genome sequence of the small brown planthopper, Laodelphax striatellus.</title>
        <authorList>
            <person name="Zhu J."/>
            <person name="Jiang F."/>
            <person name="Wang X."/>
            <person name="Yang P."/>
            <person name="Bao Y."/>
            <person name="Zhao W."/>
            <person name="Wang W."/>
            <person name="Lu H."/>
            <person name="Wang Q."/>
            <person name="Cui N."/>
            <person name="Li J."/>
            <person name="Chen X."/>
            <person name="Luo L."/>
            <person name="Yu J."/>
            <person name="Kang L."/>
            <person name="Cui F."/>
        </authorList>
    </citation>
    <scope>NUCLEOTIDE SEQUENCE [LARGE SCALE GENOMIC DNA]</scope>
    <source>
        <strain evidence="3">Lst14</strain>
    </source>
</reference>
<evidence type="ECO:0000313" key="3">
    <source>
        <dbReference type="EMBL" id="RZF43979.1"/>
    </source>
</evidence>
<accession>A0A482XES6</accession>
<comment type="caution">
    <text evidence="3">The sequence shown here is derived from an EMBL/GenBank/DDBJ whole genome shotgun (WGS) entry which is preliminary data.</text>
</comment>
<dbReference type="PROSITE" id="PS50853">
    <property type="entry name" value="FN3"/>
    <property type="match status" value="1"/>
</dbReference>
<keyword evidence="4" id="KW-1185">Reference proteome</keyword>
<feature type="domain" description="Fibronectin type-III" evidence="2">
    <location>
        <begin position="1"/>
        <end position="86"/>
    </location>
</feature>
<dbReference type="SUPFAM" id="SSF49265">
    <property type="entry name" value="Fibronectin type III"/>
    <property type="match status" value="1"/>
</dbReference>